<dbReference type="PANTHER" id="PTHR43377:SF2">
    <property type="entry name" value="BINDING ROSSMANN FOLD OXIDOREDUCTASE, PUTATIVE (AFU_ORTHOLOGUE AFUA_4G00560)-RELATED"/>
    <property type="match status" value="1"/>
</dbReference>
<dbReference type="AlphaFoldDB" id="A0A926E4S6"/>
<dbReference type="SUPFAM" id="SSF51735">
    <property type="entry name" value="NAD(P)-binding Rossmann-fold domains"/>
    <property type="match status" value="1"/>
</dbReference>
<feature type="domain" description="GFO/IDH/MocA-like oxidoreductase" evidence="2">
    <location>
        <begin position="144"/>
        <end position="222"/>
    </location>
</feature>
<proteinExistence type="predicted"/>
<protein>
    <submittedName>
        <fullName evidence="3">Gfo/Idh/MocA family oxidoreductase</fullName>
    </submittedName>
</protein>
<dbReference type="SUPFAM" id="SSF55347">
    <property type="entry name" value="Glyceraldehyde-3-phosphate dehydrogenase-like, C-terminal domain"/>
    <property type="match status" value="1"/>
</dbReference>
<gene>
    <name evidence="3" type="ORF">H8710_05470</name>
</gene>
<dbReference type="Pfam" id="PF01408">
    <property type="entry name" value="GFO_IDH_MocA"/>
    <property type="match status" value="1"/>
</dbReference>
<evidence type="ECO:0000259" key="1">
    <source>
        <dbReference type="Pfam" id="PF01408"/>
    </source>
</evidence>
<sequence length="332" mass="37178">MKEVKIGIIGCGLLGKTHAECLSKIAGAKLYAFCDIFEEKAWELCRQFDGAYATDSFQRVAEDPQVDALYICTRHNTHTPYCVEALNRDKHVFVEKPMAMTLDDCLAIADAASKSRGKLMTGFKLRYFDAVKKARELMPHPMVITMQMMDDRWPNDFWANDPVEGGGNVISQGCHSTDLLRYMAGADPEWVSAAGGNYYQPNREADNLCAVFRFQNGVAASWVQGDCRRPTLLSKFFMQLYCEDACLIINDRLTTLTYQQAGKPDEIYHYTESGFDQEDVEFISCLLRDEPPRTGTREGLYATLMVLQAIRAADGGAMQPVAAVAEEALKRP</sequence>
<keyword evidence="4" id="KW-1185">Reference proteome</keyword>
<feature type="domain" description="Gfo/Idh/MocA-like oxidoreductase N-terminal" evidence="1">
    <location>
        <begin position="4"/>
        <end position="123"/>
    </location>
</feature>
<reference evidence="3" key="1">
    <citation type="submission" date="2020-08" db="EMBL/GenBank/DDBJ databases">
        <title>Genome public.</title>
        <authorList>
            <person name="Liu C."/>
            <person name="Sun Q."/>
        </authorList>
    </citation>
    <scope>NUCLEOTIDE SEQUENCE</scope>
    <source>
        <strain evidence="3">NSJ-33</strain>
    </source>
</reference>
<dbReference type="PANTHER" id="PTHR43377">
    <property type="entry name" value="BILIVERDIN REDUCTASE A"/>
    <property type="match status" value="1"/>
</dbReference>
<dbReference type="Proteomes" id="UP000610760">
    <property type="component" value="Unassembled WGS sequence"/>
</dbReference>
<dbReference type="Gene3D" id="3.40.50.720">
    <property type="entry name" value="NAD(P)-binding Rossmann-like Domain"/>
    <property type="match status" value="1"/>
</dbReference>
<comment type="caution">
    <text evidence="3">The sequence shown here is derived from an EMBL/GenBank/DDBJ whole genome shotgun (WGS) entry which is preliminary data.</text>
</comment>
<dbReference type="InterPro" id="IPR051450">
    <property type="entry name" value="Gfo/Idh/MocA_Oxidoreductases"/>
</dbReference>
<dbReference type="Gene3D" id="3.30.360.10">
    <property type="entry name" value="Dihydrodipicolinate Reductase, domain 2"/>
    <property type="match status" value="1"/>
</dbReference>
<dbReference type="Pfam" id="PF22725">
    <property type="entry name" value="GFO_IDH_MocA_C3"/>
    <property type="match status" value="1"/>
</dbReference>
<dbReference type="InterPro" id="IPR036291">
    <property type="entry name" value="NAD(P)-bd_dom_sf"/>
</dbReference>
<dbReference type="EMBL" id="JACRSV010000001">
    <property type="protein sequence ID" value="MBC8559520.1"/>
    <property type="molecule type" value="Genomic_DNA"/>
</dbReference>
<evidence type="ECO:0000313" key="4">
    <source>
        <dbReference type="Proteomes" id="UP000610760"/>
    </source>
</evidence>
<name>A0A926E4S6_9FIRM</name>
<dbReference type="GO" id="GO:0000166">
    <property type="term" value="F:nucleotide binding"/>
    <property type="evidence" value="ECO:0007669"/>
    <property type="project" value="InterPro"/>
</dbReference>
<dbReference type="RefSeq" id="WP_249294413.1">
    <property type="nucleotide sequence ID" value="NZ_JACRSV010000001.1"/>
</dbReference>
<dbReference type="InterPro" id="IPR055170">
    <property type="entry name" value="GFO_IDH_MocA-like_dom"/>
</dbReference>
<evidence type="ECO:0000259" key="2">
    <source>
        <dbReference type="Pfam" id="PF22725"/>
    </source>
</evidence>
<organism evidence="3 4">
    <name type="scientific">Fumia xinanensis</name>
    <dbReference type="NCBI Taxonomy" id="2763659"/>
    <lineage>
        <taxon>Bacteria</taxon>
        <taxon>Bacillati</taxon>
        <taxon>Bacillota</taxon>
        <taxon>Clostridia</taxon>
        <taxon>Eubacteriales</taxon>
        <taxon>Oscillospiraceae</taxon>
        <taxon>Fumia</taxon>
    </lineage>
</organism>
<dbReference type="InterPro" id="IPR000683">
    <property type="entry name" value="Gfo/Idh/MocA-like_OxRdtase_N"/>
</dbReference>
<accession>A0A926E4S6</accession>
<evidence type="ECO:0000313" key="3">
    <source>
        <dbReference type="EMBL" id="MBC8559520.1"/>
    </source>
</evidence>